<keyword evidence="5" id="KW-0408">Iron</keyword>
<dbReference type="InterPro" id="IPR014349">
    <property type="entry name" value="Rieske_Fe-S_prot"/>
</dbReference>
<evidence type="ECO:0000256" key="9">
    <source>
        <dbReference type="ARBA" id="ARBA00034078"/>
    </source>
</evidence>
<protein>
    <recommendedName>
        <fullName evidence="2">Cytochrome bc1 complex Rieske iron-sulfur subunit</fullName>
    </recommendedName>
    <alternativeName>
        <fullName evidence="8">Cytochrome bc1 reductase complex subunit QcrA</fullName>
    </alternativeName>
</protein>
<dbReference type="PANTHER" id="PTHR10134">
    <property type="entry name" value="CYTOCHROME B-C1 COMPLEX SUBUNIT RIESKE, MITOCHONDRIAL"/>
    <property type="match status" value="1"/>
</dbReference>
<dbReference type="PROSITE" id="PS51318">
    <property type="entry name" value="TAT"/>
    <property type="match status" value="1"/>
</dbReference>
<keyword evidence="7" id="KW-1015">Disulfide bond</keyword>
<evidence type="ECO:0000256" key="3">
    <source>
        <dbReference type="ARBA" id="ARBA00022714"/>
    </source>
</evidence>
<name>A0ABX8BX01_9ACTN</name>
<evidence type="ECO:0000259" key="11">
    <source>
        <dbReference type="PROSITE" id="PS51296"/>
    </source>
</evidence>
<sequence>MTPVPNREAAPVNVPFPLSRRAVLGAAAGAATGAVAACSGPGQGTGAPASPAPESAPAPSPEESLATVEEVPVGGGVVLPGAAVVLTQPEEGEFRAFSTTCTHEGCPVDEVVGDEIVCPCHGSRFSIADGSRTDGPASEPLEEYPVTVTGEGGLVVG</sequence>
<dbReference type="Pfam" id="PF00355">
    <property type="entry name" value="Rieske"/>
    <property type="match status" value="1"/>
</dbReference>
<keyword evidence="6" id="KW-0411">Iron-sulfur</keyword>
<dbReference type="Gene3D" id="2.102.10.10">
    <property type="entry name" value="Rieske [2Fe-2S] iron-sulphur domain"/>
    <property type="match status" value="1"/>
</dbReference>
<gene>
    <name evidence="12" type="ORF">KGD84_26655</name>
</gene>
<evidence type="ECO:0000313" key="12">
    <source>
        <dbReference type="EMBL" id="QUX26230.1"/>
    </source>
</evidence>
<keyword evidence="3" id="KW-0001">2Fe-2S</keyword>
<dbReference type="CDD" id="cd03467">
    <property type="entry name" value="Rieske"/>
    <property type="match status" value="1"/>
</dbReference>
<dbReference type="PRINTS" id="PR00162">
    <property type="entry name" value="RIESKE"/>
</dbReference>
<dbReference type="PROSITE" id="PS51296">
    <property type="entry name" value="RIESKE"/>
    <property type="match status" value="1"/>
</dbReference>
<evidence type="ECO:0000256" key="1">
    <source>
        <dbReference type="ARBA" id="ARBA00002494"/>
    </source>
</evidence>
<feature type="region of interest" description="Disordered" evidence="10">
    <location>
        <begin position="38"/>
        <end position="68"/>
    </location>
</feature>
<comment type="cofactor">
    <cofactor evidence="9">
        <name>[2Fe-2S] cluster</name>
        <dbReference type="ChEBI" id="CHEBI:190135"/>
    </cofactor>
</comment>
<evidence type="ECO:0000256" key="5">
    <source>
        <dbReference type="ARBA" id="ARBA00023004"/>
    </source>
</evidence>
<dbReference type="InterPro" id="IPR036922">
    <property type="entry name" value="Rieske_2Fe-2S_sf"/>
</dbReference>
<evidence type="ECO:0000256" key="8">
    <source>
        <dbReference type="ARBA" id="ARBA00029586"/>
    </source>
</evidence>
<evidence type="ECO:0000256" key="10">
    <source>
        <dbReference type="SAM" id="MobiDB-lite"/>
    </source>
</evidence>
<dbReference type="InterPro" id="IPR006311">
    <property type="entry name" value="TAT_signal"/>
</dbReference>
<evidence type="ECO:0000313" key="13">
    <source>
        <dbReference type="Proteomes" id="UP000676079"/>
    </source>
</evidence>
<dbReference type="EMBL" id="CP074133">
    <property type="protein sequence ID" value="QUX26230.1"/>
    <property type="molecule type" value="Genomic_DNA"/>
</dbReference>
<feature type="compositionally biased region" description="Pro residues" evidence="10">
    <location>
        <begin position="50"/>
        <end position="60"/>
    </location>
</feature>
<comment type="function">
    <text evidence="1">Iron-sulfur subunit of the cytochrome bc1 complex, an essential component of the respiratory electron transport chain required for ATP synthesis. The bc1 complex catalyzes the oxidation of menaquinol and the reduction of cytochrome c in the respiratory chain. The bc1 complex operates through a Q-cycle mechanism that couples electron transfer to generation of the proton gradient that drives ATP synthesis.</text>
</comment>
<reference evidence="12 13" key="1">
    <citation type="submission" date="2021-05" db="EMBL/GenBank/DDBJ databases">
        <title>Direct Submission.</title>
        <authorList>
            <person name="Li K."/>
            <person name="Gao J."/>
        </authorList>
    </citation>
    <scope>NUCLEOTIDE SEQUENCE [LARGE SCALE GENOMIC DNA]</scope>
    <source>
        <strain evidence="12 13">Mg02</strain>
    </source>
</reference>
<evidence type="ECO:0000256" key="4">
    <source>
        <dbReference type="ARBA" id="ARBA00022723"/>
    </source>
</evidence>
<dbReference type="InterPro" id="IPR017941">
    <property type="entry name" value="Rieske_2Fe-2S"/>
</dbReference>
<evidence type="ECO:0000256" key="6">
    <source>
        <dbReference type="ARBA" id="ARBA00023014"/>
    </source>
</evidence>
<keyword evidence="13" id="KW-1185">Reference proteome</keyword>
<evidence type="ECO:0000256" key="2">
    <source>
        <dbReference type="ARBA" id="ARBA00015816"/>
    </source>
</evidence>
<keyword evidence="4" id="KW-0479">Metal-binding</keyword>
<proteinExistence type="predicted"/>
<feature type="domain" description="Rieske" evidence="11">
    <location>
        <begin position="63"/>
        <end position="155"/>
    </location>
</feature>
<dbReference type="InterPro" id="IPR005805">
    <property type="entry name" value="Rieske_Fe-S_prot_C"/>
</dbReference>
<organism evidence="12 13">
    <name type="scientific">Nocardiopsis changdeensis</name>
    <dbReference type="NCBI Taxonomy" id="2831969"/>
    <lineage>
        <taxon>Bacteria</taxon>
        <taxon>Bacillati</taxon>
        <taxon>Actinomycetota</taxon>
        <taxon>Actinomycetes</taxon>
        <taxon>Streptosporangiales</taxon>
        <taxon>Nocardiopsidaceae</taxon>
        <taxon>Nocardiopsis</taxon>
    </lineage>
</organism>
<dbReference type="Proteomes" id="UP000676079">
    <property type="component" value="Chromosome"/>
</dbReference>
<evidence type="ECO:0000256" key="7">
    <source>
        <dbReference type="ARBA" id="ARBA00023157"/>
    </source>
</evidence>
<accession>A0ABX8BX01</accession>
<dbReference type="SUPFAM" id="SSF50022">
    <property type="entry name" value="ISP domain"/>
    <property type="match status" value="1"/>
</dbReference>